<sequence length="230" mass="27087">MSIFENPDQKRQRETLERLFSLHSFYQCKKDREGRRIGCLVASDRKYPSRWKPEGEHFFAESYLNMPRALSTPAANEEFAQKLLDYYKLFHREPKIDYLVYADGYSGPLAHEMAKLFSCKYIHAVDAWHSDIPLNSNVLLVNGEWHNNVPIENFYQKYCQGFGTVKVVGALCIVNSSGRSRWQGQLSLLQIYSLANVYYQIYRQDDPKIKDDLVVGKMIWPWQRQTLWEE</sequence>
<protein>
    <submittedName>
        <fullName evidence="1">Uncharacterized protein</fullName>
    </submittedName>
</protein>
<proteinExistence type="predicted"/>
<dbReference type="EMBL" id="CP011213">
    <property type="protein sequence ID" value="AKM82646.1"/>
    <property type="molecule type" value="Genomic_DNA"/>
</dbReference>
<dbReference type="Proteomes" id="UP000035648">
    <property type="component" value="Chromosome"/>
</dbReference>
<dbReference type="AlphaFoldDB" id="A0A0G4B3V5"/>
<name>A0A0G4B3V5_9BACT</name>
<organism evidence="1 2">
    <name type="scientific">Berkelbacteria bacterium GW2011_GWE1_39_12</name>
    <dbReference type="NCBI Taxonomy" id="1618337"/>
    <lineage>
        <taxon>Bacteria</taxon>
        <taxon>Candidatus Berkelbacteria</taxon>
    </lineage>
</organism>
<dbReference type="KEGG" id="bbgw:UT28_C0001G0869"/>
<reference evidence="1 2" key="1">
    <citation type="journal article" date="2015" name="Nature">
        <title>rRNA introns, odd ribosomes, and small enigmatic genomes across a large radiation of phyla.</title>
        <authorList>
            <person name="Brown C.T."/>
            <person name="Hug L.A."/>
            <person name="Thomas B.C."/>
            <person name="Sharon I."/>
            <person name="Castelle C.J."/>
            <person name="Singh A."/>
            <person name="Wilkins M.J."/>
            <person name="Williams K.H."/>
            <person name="Banfield J.F."/>
        </authorList>
    </citation>
    <scope>NUCLEOTIDE SEQUENCE [LARGE SCALE GENOMIC DNA]</scope>
</reference>
<gene>
    <name evidence="1" type="ORF">UT28_C0001G0869</name>
</gene>
<evidence type="ECO:0000313" key="2">
    <source>
        <dbReference type="Proteomes" id="UP000035648"/>
    </source>
</evidence>
<evidence type="ECO:0000313" key="1">
    <source>
        <dbReference type="EMBL" id="AKM82646.1"/>
    </source>
</evidence>
<accession>A0A0G4B3V5</accession>